<dbReference type="EMBL" id="CP007139">
    <property type="protein sequence ID" value="AIE85145.1"/>
    <property type="molecule type" value="Genomic_DNA"/>
</dbReference>
<dbReference type="AlphaFoldDB" id="A0A068NQX9"/>
<name>A0A068NQX9_FIMGI</name>
<organism evidence="2 3">
    <name type="scientific">Fimbriimonas ginsengisoli Gsoil 348</name>
    <dbReference type="NCBI Taxonomy" id="661478"/>
    <lineage>
        <taxon>Bacteria</taxon>
        <taxon>Bacillati</taxon>
        <taxon>Armatimonadota</taxon>
        <taxon>Fimbriimonadia</taxon>
        <taxon>Fimbriimonadales</taxon>
        <taxon>Fimbriimonadaceae</taxon>
        <taxon>Fimbriimonas</taxon>
    </lineage>
</organism>
<keyword evidence="3" id="KW-1185">Reference proteome</keyword>
<feature type="compositionally biased region" description="Basic and acidic residues" evidence="1">
    <location>
        <begin position="38"/>
        <end position="47"/>
    </location>
</feature>
<proteinExistence type="predicted"/>
<dbReference type="RefSeq" id="WP_144241067.1">
    <property type="nucleotide sequence ID" value="NZ_CP007139.1"/>
</dbReference>
<accession>A0A068NQX9</accession>
<evidence type="ECO:0000313" key="2">
    <source>
        <dbReference type="EMBL" id="AIE85145.1"/>
    </source>
</evidence>
<feature type="region of interest" description="Disordered" evidence="1">
    <location>
        <begin position="32"/>
        <end position="62"/>
    </location>
</feature>
<evidence type="ECO:0000313" key="3">
    <source>
        <dbReference type="Proteomes" id="UP000027982"/>
    </source>
</evidence>
<reference evidence="2 3" key="1">
    <citation type="journal article" date="2014" name="PLoS ONE">
        <title>The first complete genome sequence of the class fimbriimonadia in the phylum armatimonadetes.</title>
        <authorList>
            <person name="Hu Z.Y."/>
            <person name="Wang Y.Z."/>
            <person name="Im W.T."/>
            <person name="Wang S.Y."/>
            <person name="Zhao G.P."/>
            <person name="Zheng H.J."/>
            <person name="Quan Z.X."/>
        </authorList>
    </citation>
    <scope>NUCLEOTIDE SEQUENCE [LARGE SCALE GENOMIC DNA]</scope>
    <source>
        <strain evidence="2">Gsoil 348</strain>
    </source>
</reference>
<evidence type="ECO:0000256" key="1">
    <source>
        <dbReference type="SAM" id="MobiDB-lite"/>
    </source>
</evidence>
<dbReference type="Proteomes" id="UP000027982">
    <property type="component" value="Chromosome"/>
</dbReference>
<protein>
    <submittedName>
        <fullName evidence="2">Uncharacterized protein</fullName>
    </submittedName>
</protein>
<dbReference type="STRING" id="661478.OP10G_1777"/>
<gene>
    <name evidence="2" type="ORF">OP10G_1777</name>
</gene>
<sequence>MNLEEMCRRQWRNRSAAIREVLDRRRSTLAEAAGPLTDSEKVKRDSANRMLRVQGGPGTERK</sequence>
<dbReference type="HOGENOM" id="CLU_2897548_0_0_0"/>
<dbReference type="KEGG" id="fgi:OP10G_1777"/>